<name>A0A8B6C0A6_MYTGA</name>
<feature type="repeat" description="ANK" evidence="1">
    <location>
        <begin position="51"/>
        <end position="83"/>
    </location>
</feature>
<feature type="repeat" description="ANK" evidence="1">
    <location>
        <begin position="117"/>
        <end position="149"/>
    </location>
</feature>
<feature type="repeat" description="ANK" evidence="1">
    <location>
        <begin position="217"/>
        <end position="249"/>
    </location>
</feature>
<dbReference type="Gene3D" id="1.25.40.20">
    <property type="entry name" value="Ankyrin repeat-containing domain"/>
    <property type="match status" value="3"/>
</dbReference>
<feature type="repeat" description="ANK" evidence="1">
    <location>
        <begin position="18"/>
        <end position="50"/>
    </location>
</feature>
<reference evidence="2" key="1">
    <citation type="submission" date="2018-11" db="EMBL/GenBank/DDBJ databases">
        <authorList>
            <person name="Alioto T."/>
            <person name="Alioto T."/>
        </authorList>
    </citation>
    <scope>NUCLEOTIDE SEQUENCE</scope>
</reference>
<protein>
    <submittedName>
        <fullName evidence="2">Uncharacterized protein</fullName>
    </submittedName>
</protein>
<evidence type="ECO:0000256" key="1">
    <source>
        <dbReference type="PROSITE-ProRule" id="PRU00023"/>
    </source>
</evidence>
<dbReference type="InterPro" id="IPR036770">
    <property type="entry name" value="Ankyrin_rpt-contain_sf"/>
</dbReference>
<dbReference type="PROSITE" id="PS50088">
    <property type="entry name" value="ANK_REPEAT"/>
    <property type="match status" value="5"/>
</dbReference>
<dbReference type="Pfam" id="PF13637">
    <property type="entry name" value="Ank_4"/>
    <property type="match status" value="1"/>
</dbReference>
<dbReference type="EMBL" id="UYJE01000895">
    <property type="protein sequence ID" value="VDH97454.1"/>
    <property type="molecule type" value="Genomic_DNA"/>
</dbReference>
<gene>
    <name evidence="2" type="ORF">MGAL_10B047636</name>
</gene>
<keyword evidence="1" id="KW-0040">ANK repeat</keyword>
<dbReference type="OrthoDB" id="7464126at2759"/>
<proteinExistence type="predicted"/>
<comment type="caution">
    <text evidence="2">The sequence shown here is derived from an EMBL/GenBank/DDBJ whole genome shotgun (WGS) entry which is preliminary data.</text>
</comment>
<dbReference type="Proteomes" id="UP000596742">
    <property type="component" value="Unassembled WGS sequence"/>
</dbReference>
<dbReference type="InterPro" id="IPR002110">
    <property type="entry name" value="Ankyrin_rpt"/>
</dbReference>
<dbReference type="PANTHER" id="PTHR44207">
    <property type="entry name" value="SURFACE ANTIGEN BSPA-LIKE-RELATED"/>
    <property type="match status" value="1"/>
</dbReference>
<keyword evidence="3" id="KW-1185">Reference proteome</keyword>
<accession>A0A8B6C0A6</accession>
<dbReference type="SUPFAM" id="SSF48403">
    <property type="entry name" value="Ankyrin repeat"/>
    <property type="match status" value="1"/>
</dbReference>
<dbReference type="Pfam" id="PF12796">
    <property type="entry name" value="Ank_2"/>
    <property type="match status" value="2"/>
</dbReference>
<sequence length="327" mass="36108">MVQWMLRNDVVVDQCTDDGECGIFQASETGRTDIVKLLLDKNANVNLYNTNNISPLLMASQNGHTDIVKLLLERNPDINLCHINGSSPLLQASHYGHTDIVNLLLERNPDVNLCNKDGCSPMLQAIQNGHTDIVKLLLERNPDVNLCDNYENSPLIQASYNGHTDIVILLLERNPDPCDNTSVSTSYVYNNISISNSPSLVQSLMKHKPDINAQTYDGGSALYFSALNGNIEITQLLLKNYADCNICINSIQYITDALTNHPSITLDEEKQVLFDSLVKSTSCVTYYVSNKSVDYAFDVVTGTSPLHNTHCLFYGKGGYSLLSSGPQ</sequence>
<feature type="repeat" description="ANK" evidence="1">
    <location>
        <begin position="84"/>
        <end position="116"/>
    </location>
</feature>
<dbReference type="AlphaFoldDB" id="A0A8B6C0A6"/>
<evidence type="ECO:0000313" key="3">
    <source>
        <dbReference type="Proteomes" id="UP000596742"/>
    </source>
</evidence>
<organism evidence="2 3">
    <name type="scientific">Mytilus galloprovincialis</name>
    <name type="common">Mediterranean mussel</name>
    <dbReference type="NCBI Taxonomy" id="29158"/>
    <lineage>
        <taxon>Eukaryota</taxon>
        <taxon>Metazoa</taxon>
        <taxon>Spiralia</taxon>
        <taxon>Lophotrochozoa</taxon>
        <taxon>Mollusca</taxon>
        <taxon>Bivalvia</taxon>
        <taxon>Autobranchia</taxon>
        <taxon>Pteriomorphia</taxon>
        <taxon>Mytilida</taxon>
        <taxon>Mytiloidea</taxon>
        <taxon>Mytilidae</taxon>
        <taxon>Mytilinae</taxon>
        <taxon>Mytilus</taxon>
    </lineage>
</organism>
<evidence type="ECO:0000313" key="2">
    <source>
        <dbReference type="EMBL" id="VDH97454.1"/>
    </source>
</evidence>
<dbReference type="SMART" id="SM00248">
    <property type="entry name" value="ANK"/>
    <property type="match status" value="6"/>
</dbReference>
<dbReference type="PROSITE" id="PS50297">
    <property type="entry name" value="ANK_REP_REGION"/>
    <property type="match status" value="5"/>
</dbReference>
<dbReference type="PANTHER" id="PTHR44207:SF2">
    <property type="entry name" value="REPEAT PROTEIN, PUTATIVE-RELATED"/>
    <property type="match status" value="1"/>
</dbReference>